<keyword evidence="2" id="KW-1185">Reference proteome</keyword>
<reference evidence="1 2" key="2">
    <citation type="journal article" date="2022" name="Mol. Ecol. Resour.">
        <title>The genomes of chicory, endive, great burdock and yacon provide insights into Asteraceae paleo-polyploidization history and plant inulin production.</title>
        <authorList>
            <person name="Fan W."/>
            <person name="Wang S."/>
            <person name="Wang H."/>
            <person name="Wang A."/>
            <person name="Jiang F."/>
            <person name="Liu H."/>
            <person name="Zhao H."/>
            <person name="Xu D."/>
            <person name="Zhang Y."/>
        </authorList>
    </citation>
    <scope>NUCLEOTIDE SEQUENCE [LARGE SCALE GENOMIC DNA]</scope>
    <source>
        <strain evidence="2">cv. Yunnan</strain>
        <tissue evidence="1">Leaves</tissue>
    </source>
</reference>
<name>A0ACB9KB27_9ASTR</name>
<reference evidence="2" key="1">
    <citation type="journal article" date="2022" name="Mol. Ecol. Resour.">
        <title>The genomes of chicory, endive, great burdock and yacon provide insights into Asteraceae palaeo-polyploidization history and plant inulin production.</title>
        <authorList>
            <person name="Fan W."/>
            <person name="Wang S."/>
            <person name="Wang H."/>
            <person name="Wang A."/>
            <person name="Jiang F."/>
            <person name="Liu H."/>
            <person name="Zhao H."/>
            <person name="Xu D."/>
            <person name="Zhang Y."/>
        </authorList>
    </citation>
    <scope>NUCLEOTIDE SEQUENCE [LARGE SCALE GENOMIC DNA]</scope>
    <source>
        <strain evidence="2">cv. Yunnan</strain>
    </source>
</reference>
<organism evidence="1 2">
    <name type="scientific">Smallanthus sonchifolius</name>
    <dbReference type="NCBI Taxonomy" id="185202"/>
    <lineage>
        <taxon>Eukaryota</taxon>
        <taxon>Viridiplantae</taxon>
        <taxon>Streptophyta</taxon>
        <taxon>Embryophyta</taxon>
        <taxon>Tracheophyta</taxon>
        <taxon>Spermatophyta</taxon>
        <taxon>Magnoliopsida</taxon>
        <taxon>eudicotyledons</taxon>
        <taxon>Gunneridae</taxon>
        <taxon>Pentapetalae</taxon>
        <taxon>asterids</taxon>
        <taxon>campanulids</taxon>
        <taxon>Asterales</taxon>
        <taxon>Asteraceae</taxon>
        <taxon>Asteroideae</taxon>
        <taxon>Heliantheae alliance</taxon>
        <taxon>Millerieae</taxon>
        <taxon>Smallanthus</taxon>
    </lineage>
</organism>
<accession>A0ACB9KB27</accession>
<dbReference type="EMBL" id="CM042018">
    <property type="protein sequence ID" value="KAI3829459.1"/>
    <property type="molecule type" value="Genomic_DNA"/>
</dbReference>
<dbReference type="Proteomes" id="UP001056120">
    <property type="component" value="Linkage Group LG01"/>
</dbReference>
<comment type="caution">
    <text evidence="1">The sequence shown here is derived from an EMBL/GenBank/DDBJ whole genome shotgun (WGS) entry which is preliminary data.</text>
</comment>
<evidence type="ECO:0000313" key="2">
    <source>
        <dbReference type="Proteomes" id="UP001056120"/>
    </source>
</evidence>
<proteinExistence type="predicted"/>
<sequence>MQNYTAGLSLSFNTPANSKSFMPMVSPEVWHMQQQHMLYMYEQMAIALNSHFSTSNMSSKQTYKVCWCFRRRFKLCEVEPPADIKELFSRYSENDMMTAENLQRFMAEVQGDDKVTKEEAEAAVDATIKELKHLPIFYRRVLNLDAFFRYLSSDSNHPLPFPPKVMHDMEAPLAHYFIYTGHNSYLTGNQISSDCSVVPIIESLKRGVRVIELDMWPNSTKDDIDIVHGGTFTAPVKLNKCLEAIKTHAFVASEYPVILTLEDHLTPDLQAKVAKMVTKTFGDVLYYSESETMIDFPSPESLKKRIVVSTKPPKEYLDNAKSMKENDESSMKIKTSSDEDVWGVELSDTLEKPMPIDEDHKDEEFQYEEEIVKQNMEPEYKQLIAIQAKKLKGGVKDWLHNDPTAAKRISLRETRLEKAIENHATDVIRFTQRNLLRVFPKGSRVDSSNYNPLKGWTHGAQMVAFNMQTHGRSLWLMQGMFRANGGCGYVKKPDFFLKDDPDDKIFDPKNTLPVKKTLKVKVYMGDGWHLDFKRTHFDIYSPPDFYVKVGIAGVQADSVMKKTKIIQDDWKPKWEEEFEFPLTVPELALLRVEVHEYDMTEKDDFGGQTCLPVFELRSGIRAVPLHDQKGDKYKSVKLLMQFDFV</sequence>
<evidence type="ECO:0000313" key="1">
    <source>
        <dbReference type="EMBL" id="KAI3829459.1"/>
    </source>
</evidence>
<gene>
    <name evidence="1" type="ORF">L1987_03584</name>
</gene>
<protein>
    <submittedName>
        <fullName evidence="1">Uncharacterized protein</fullName>
    </submittedName>
</protein>